<protein>
    <submittedName>
        <fullName evidence="2">Uncharacterized protein</fullName>
    </submittedName>
</protein>
<reference evidence="2" key="1">
    <citation type="journal article" date="2021" name="bioRxiv">
        <title>Whole Genome Assembly and Annotation of Northern Wild Rice, Zizania palustris L., Supports a Whole Genome Duplication in the Zizania Genus.</title>
        <authorList>
            <person name="Haas M."/>
            <person name="Kono T."/>
            <person name="Macchietto M."/>
            <person name="Millas R."/>
            <person name="McGilp L."/>
            <person name="Shao M."/>
            <person name="Duquette J."/>
            <person name="Hirsch C.N."/>
            <person name="Kimball J."/>
        </authorList>
    </citation>
    <scope>NUCLEOTIDE SEQUENCE</scope>
    <source>
        <tissue evidence="2">Fresh leaf tissue</tissue>
    </source>
</reference>
<evidence type="ECO:0000313" key="2">
    <source>
        <dbReference type="EMBL" id="KAG8052539.1"/>
    </source>
</evidence>
<accession>A0A8J5SB94</accession>
<keyword evidence="3" id="KW-1185">Reference proteome</keyword>
<organism evidence="2 3">
    <name type="scientific">Zizania palustris</name>
    <name type="common">Northern wild rice</name>
    <dbReference type="NCBI Taxonomy" id="103762"/>
    <lineage>
        <taxon>Eukaryota</taxon>
        <taxon>Viridiplantae</taxon>
        <taxon>Streptophyta</taxon>
        <taxon>Embryophyta</taxon>
        <taxon>Tracheophyta</taxon>
        <taxon>Spermatophyta</taxon>
        <taxon>Magnoliopsida</taxon>
        <taxon>Liliopsida</taxon>
        <taxon>Poales</taxon>
        <taxon>Poaceae</taxon>
        <taxon>BOP clade</taxon>
        <taxon>Oryzoideae</taxon>
        <taxon>Oryzeae</taxon>
        <taxon>Zizaniinae</taxon>
        <taxon>Zizania</taxon>
    </lineage>
</organism>
<dbReference type="AlphaFoldDB" id="A0A8J5SB94"/>
<evidence type="ECO:0000256" key="1">
    <source>
        <dbReference type="SAM" id="MobiDB-lite"/>
    </source>
</evidence>
<feature type="region of interest" description="Disordered" evidence="1">
    <location>
        <begin position="1"/>
        <end position="24"/>
    </location>
</feature>
<dbReference type="Proteomes" id="UP000729402">
    <property type="component" value="Unassembled WGS sequence"/>
</dbReference>
<name>A0A8J5SB94_ZIZPA</name>
<gene>
    <name evidence="2" type="ORF">GUJ93_ZPchr0001g32265</name>
</gene>
<comment type="caution">
    <text evidence="2">The sequence shown here is derived from an EMBL/GenBank/DDBJ whole genome shotgun (WGS) entry which is preliminary data.</text>
</comment>
<dbReference type="EMBL" id="JAAALK010000288">
    <property type="protein sequence ID" value="KAG8052539.1"/>
    <property type="molecule type" value="Genomic_DNA"/>
</dbReference>
<reference evidence="2" key="2">
    <citation type="submission" date="2021-02" db="EMBL/GenBank/DDBJ databases">
        <authorList>
            <person name="Kimball J.A."/>
            <person name="Haas M.W."/>
            <person name="Macchietto M."/>
            <person name="Kono T."/>
            <person name="Duquette J."/>
            <person name="Shao M."/>
        </authorList>
    </citation>
    <scope>NUCLEOTIDE SEQUENCE</scope>
    <source>
        <tissue evidence="2">Fresh leaf tissue</tissue>
    </source>
</reference>
<evidence type="ECO:0000313" key="3">
    <source>
        <dbReference type="Proteomes" id="UP000729402"/>
    </source>
</evidence>
<proteinExistence type="predicted"/>
<sequence length="68" mass="7770">MCPARTSPLSPPHRSLHASLYRRLGRNVMPRRRLAAPPRRLSPTHQLLVPRPLHRIKYGSSWPRMGGA</sequence>